<sequence>MRTDLPQLQYRAGFHCNYANIRIRHFRRAALSADDNGIAVLNTAFEVKNACFPAATECRTDCSQFCVKTKFLTAAHTKNQRFAVFADFPELRCF</sequence>
<proteinExistence type="predicted"/>
<dbReference type="Proteomes" id="UP000680067">
    <property type="component" value="Unassembled WGS sequence"/>
</dbReference>
<name>A0A941DHL9_9BURK</name>
<keyword evidence="2" id="KW-1185">Reference proteome</keyword>
<gene>
    <name evidence="1" type="ORF">KDM89_02015</name>
</gene>
<dbReference type="EMBL" id="JAGSPN010000001">
    <property type="protein sequence ID" value="MBR7780903.1"/>
    <property type="molecule type" value="Genomic_DNA"/>
</dbReference>
<dbReference type="AlphaFoldDB" id="A0A941DHL9"/>
<dbReference type="RefSeq" id="WP_212686256.1">
    <property type="nucleotide sequence ID" value="NZ_JAGSPN010000001.1"/>
</dbReference>
<organism evidence="1 2">
    <name type="scientific">Undibacterium luofuense</name>
    <dbReference type="NCBI Taxonomy" id="2828733"/>
    <lineage>
        <taxon>Bacteria</taxon>
        <taxon>Pseudomonadati</taxon>
        <taxon>Pseudomonadota</taxon>
        <taxon>Betaproteobacteria</taxon>
        <taxon>Burkholderiales</taxon>
        <taxon>Oxalobacteraceae</taxon>
        <taxon>Undibacterium</taxon>
    </lineage>
</organism>
<comment type="caution">
    <text evidence="1">The sequence shown here is derived from an EMBL/GenBank/DDBJ whole genome shotgun (WGS) entry which is preliminary data.</text>
</comment>
<accession>A0A941DHL9</accession>
<evidence type="ECO:0000313" key="2">
    <source>
        <dbReference type="Proteomes" id="UP000680067"/>
    </source>
</evidence>
<protein>
    <submittedName>
        <fullName evidence="1">Uncharacterized protein</fullName>
    </submittedName>
</protein>
<reference evidence="1" key="1">
    <citation type="submission" date="2021-04" db="EMBL/GenBank/DDBJ databases">
        <title>novel species isolated from subtropical streams in China.</title>
        <authorList>
            <person name="Lu H."/>
        </authorList>
    </citation>
    <scope>NUCLEOTIDE SEQUENCE</scope>
    <source>
        <strain evidence="1">LFS511W</strain>
    </source>
</reference>
<evidence type="ECO:0000313" key="1">
    <source>
        <dbReference type="EMBL" id="MBR7780903.1"/>
    </source>
</evidence>